<dbReference type="InterPro" id="IPR035369">
    <property type="entry name" value="Nrap_D4"/>
</dbReference>
<dbReference type="InterPro" id="IPR035082">
    <property type="entry name" value="Nrap_D1"/>
</dbReference>
<dbReference type="FunFam" id="1.10.1410.10:FF:000005">
    <property type="entry name" value="Nucleolar protein 6"/>
    <property type="match status" value="1"/>
</dbReference>
<dbReference type="Pfam" id="PF17406">
    <property type="entry name" value="Nrap_D5"/>
    <property type="match status" value="1"/>
</dbReference>
<comment type="similarity">
    <text evidence="2 5">Belongs to the NRAP family.</text>
</comment>
<dbReference type="GO" id="GO:0006409">
    <property type="term" value="P:tRNA export from nucleus"/>
    <property type="evidence" value="ECO:0007669"/>
    <property type="project" value="TreeGrafter"/>
</dbReference>
<dbReference type="EMBL" id="DAKRPA010000008">
    <property type="protein sequence ID" value="DBA04390.1"/>
    <property type="molecule type" value="Genomic_DNA"/>
</dbReference>
<dbReference type="GO" id="GO:0034456">
    <property type="term" value="C:UTP-C complex"/>
    <property type="evidence" value="ECO:0007669"/>
    <property type="project" value="TreeGrafter"/>
</dbReference>
<evidence type="ECO:0000256" key="3">
    <source>
        <dbReference type="ARBA" id="ARBA00022884"/>
    </source>
</evidence>
<dbReference type="Proteomes" id="UP001146120">
    <property type="component" value="Unassembled WGS sequence"/>
</dbReference>
<evidence type="ECO:0008006" key="14">
    <source>
        <dbReference type="Google" id="ProtNLM"/>
    </source>
</evidence>
<evidence type="ECO:0000259" key="7">
    <source>
        <dbReference type="Pfam" id="PF17403"/>
    </source>
</evidence>
<dbReference type="PANTHER" id="PTHR17972:SF0">
    <property type="entry name" value="NUCLEOLAR PROTEIN 6"/>
    <property type="match status" value="1"/>
</dbReference>
<evidence type="ECO:0000256" key="2">
    <source>
        <dbReference type="ARBA" id="ARBA00006674"/>
    </source>
</evidence>
<dbReference type="InterPro" id="IPR035368">
    <property type="entry name" value="Nrap_D3"/>
</dbReference>
<evidence type="ECO:0000259" key="6">
    <source>
        <dbReference type="Pfam" id="PF03813"/>
    </source>
</evidence>
<keyword evidence="3 5" id="KW-0694">RNA-binding</keyword>
<accession>A0AAV2ZEL4</accession>
<reference evidence="12" key="2">
    <citation type="journal article" date="2023" name="Microbiol Resour">
        <title>Decontamination and Annotation of the Draft Genome Sequence of the Oomycete Lagenidium giganteum ARSEF 373.</title>
        <authorList>
            <person name="Morgan W.R."/>
            <person name="Tartar A."/>
        </authorList>
    </citation>
    <scope>NUCLEOTIDE SEQUENCE</scope>
    <source>
        <strain evidence="12">ARSEF 373</strain>
    </source>
</reference>
<evidence type="ECO:0000313" key="12">
    <source>
        <dbReference type="EMBL" id="DBA04390.1"/>
    </source>
</evidence>
<organism evidence="12 13">
    <name type="scientific">Lagenidium giganteum</name>
    <dbReference type="NCBI Taxonomy" id="4803"/>
    <lineage>
        <taxon>Eukaryota</taxon>
        <taxon>Sar</taxon>
        <taxon>Stramenopiles</taxon>
        <taxon>Oomycota</taxon>
        <taxon>Peronosporomycetes</taxon>
        <taxon>Pythiales</taxon>
        <taxon>Pythiaceae</taxon>
    </lineage>
</organism>
<dbReference type="InterPro" id="IPR035367">
    <property type="entry name" value="Nrap_D2"/>
</dbReference>
<proteinExistence type="inferred from homology"/>
<dbReference type="PANTHER" id="PTHR17972">
    <property type="entry name" value="NUCLEOLAR RNA-ASSOCIATED PROTEIN"/>
    <property type="match status" value="1"/>
</dbReference>
<feature type="domain" description="Nrap protein" evidence="6">
    <location>
        <begin position="165"/>
        <end position="309"/>
    </location>
</feature>
<dbReference type="Pfam" id="PF17403">
    <property type="entry name" value="Nrap_D2"/>
    <property type="match status" value="1"/>
</dbReference>
<feature type="domain" description="Nrap protein" evidence="11">
    <location>
        <begin position="1012"/>
        <end position="1162"/>
    </location>
</feature>
<gene>
    <name evidence="12" type="ORF">N0F65_009986</name>
</gene>
<comment type="caution">
    <text evidence="12">The sequence shown here is derived from an EMBL/GenBank/DDBJ whole genome shotgun (WGS) entry which is preliminary data.</text>
</comment>
<evidence type="ECO:0000256" key="1">
    <source>
        <dbReference type="ARBA" id="ARBA00004604"/>
    </source>
</evidence>
<dbReference type="InterPro" id="IPR035371">
    <property type="entry name" value="Nrap_D6"/>
</dbReference>
<evidence type="ECO:0000259" key="8">
    <source>
        <dbReference type="Pfam" id="PF17404"/>
    </source>
</evidence>
<feature type="domain" description="Nrap protein" evidence="9">
    <location>
        <begin position="654"/>
        <end position="844"/>
    </location>
</feature>
<dbReference type="Pfam" id="PF17404">
    <property type="entry name" value="Nrap_D3"/>
    <property type="match status" value="1"/>
</dbReference>
<keyword evidence="4 5" id="KW-0539">Nucleus</keyword>
<dbReference type="InterPro" id="IPR005554">
    <property type="entry name" value="NOL6/Upt22"/>
</dbReference>
<dbReference type="Pfam" id="PF17407">
    <property type="entry name" value="Nrap_D6"/>
    <property type="match status" value="1"/>
</dbReference>
<keyword evidence="13" id="KW-1185">Reference proteome</keyword>
<dbReference type="GO" id="GO:0006364">
    <property type="term" value="P:rRNA processing"/>
    <property type="evidence" value="ECO:0007669"/>
    <property type="project" value="TreeGrafter"/>
</dbReference>
<evidence type="ECO:0000313" key="13">
    <source>
        <dbReference type="Proteomes" id="UP001146120"/>
    </source>
</evidence>
<sequence length="1170" mass="132084">MVATKASTFQAAVSGLPAAVAAELTPDLDASQIRKVLSKYALPSANELRLLHAADPNNTYRSSFFRLQVDELLENVQHKPSAKWTTGLQKTLFQVKNILEAIGDQQVTQEALQAKGLCVRNRIKRKEIVLPFKKPSRMDVIGSFILKNMAFARKSASSEYGVFTVDIAVEMPAECFLPKDFMNYRYFDKRNLYLGVLAAEMQSHSQVFDKVHLTGFRSEFEKPIAVLHVNPTYLAEHYIKANSVQVRLIPVITPDVFKLVKLAPTRCNIRHDPSMTEEEMQNCTTPMYNNSILEDMMIRRHTKDLHAVLTENPQFAEACVLAKVWVCQRGFHKTTDSLNGFLISMVLLYLWSKKRVNAQATSEQIFKVLIQFLASHDLEHEPLQLPPSDGGVVLTSEGIQTFKKSFEVVFTDSSGRLNLFGRVTKSAWCEVQHAAKDSMKWIQNGTMEDFRMLFIKKNEFWTRYDQYFWFPCPSIVDDADDDTYTVKEKQEINDMGLEVFWMRKLQRLIARALTDRVDHVRPVLELSEDWTLNELPSPALRKVAIGLRINPDNVSRIVDKGPSTDDVDASAEFRRFWKNQSELRRFKDGAIVEAVVWEGVSVENRHRLLEIIVQYITKAHCPQLTSSDMIKTSNASLYSALEVEETLAVSKSTKGSSSYVSTLNAVSELWIVFNNFAKKLRGLDSLPLKVADVLPVHPGFRYTSLYPVQPHPLAYSRGEKMGATPVSQVNTVLEPLVMHLKFERSSSWPNEMEALRHAKTGFYVHIGHELETHHGLRCEVGMDCVDVFLSGYVFRLVIQSEKEMSILTGGGAKTLAISNSPEFVVMKRVNEYLPKHASNIHALHSKNTSFGPTVRLVQRWLADKHMSNVVTLEAIELLVAFTYINSSSSSMPHSILSGFLRVLKLLAAFDWQHEPLIVDLNGALHDDAKQREVLKRFEASSISPTTHPAMFIVADYEDFECLSSWTRSNPDKVIVQRLVSLAQVSYDALTQWLRNGAATSGWKSAFASSSSEFDALLIVEAHRLPSKRMKQNHVTKKLPFAAPVFKNMDLTTVPVMVGFDPISDLLEILQKKFGHVAYFFHNAIQPDSIYITWKPQAFVPAKFRAITSNYLVCLPKLSSAVADSGANAEREEDANVRSYAVPNIFEVTSEIRELGQGIVTDIKLSPFSAN</sequence>
<dbReference type="Gene3D" id="1.10.1410.10">
    <property type="match status" value="1"/>
</dbReference>
<dbReference type="GO" id="GO:0032040">
    <property type="term" value="C:small-subunit processome"/>
    <property type="evidence" value="ECO:0007669"/>
    <property type="project" value="TreeGrafter"/>
</dbReference>
<evidence type="ECO:0000256" key="4">
    <source>
        <dbReference type="ARBA" id="ARBA00023242"/>
    </source>
</evidence>
<protein>
    <recommendedName>
        <fullName evidence="14">Nucleolar protein 6</fullName>
    </recommendedName>
</protein>
<dbReference type="Gene3D" id="3.30.70.3030">
    <property type="match status" value="1"/>
</dbReference>
<dbReference type="GO" id="GO:0032545">
    <property type="term" value="C:CURI complex"/>
    <property type="evidence" value="ECO:0007669"/>
    <property type="project" value="TreeGrafter"/>
</dbReference>
<dbReference type="InterPro" id="IPR035370">
    <property type="entry name" value="Nrap_D5"/>
</dbReference>
<dbReference type="Pfam" id="PF17405">
    <property type="entry name" value="Nrap_D4"/>
    <property type="match status" value="1"/>
</dbReference>
<dbReference type="Pfam" id="PF03813">
    <property type="entry name" value="Nrap"/>
    <property type="match status" value="1"/>
</dbReference>
<feature type="domain" description="Nrap protein" evidence="10">
    <location>
        <begin position="848"/>
        <end position="999"/>
    </location>
</feature>
<evidence type="ECO:0000259" key="11">
    <source>
        <dbReference type="Pfam" id="PF17407"/>
    </source>
</evidence>
<dbReference type="GO" id="GO:0003723">
    <property type="term" value="F:RNA binding"/>
    <property type="evidence" value="ECO:0007669"/>
    <property type="project" value="UniProtKB-KW"/>
</dbReference>
<evidence type="ECO:0000259" key="9">
    <source>
        <dbReference type="Pfam" id="PF17405"/>
    </source>
</evidence>
<evidence type="ECO:0000256" key="5">
    <source>
        <dbReference type="RuleBase" id="RU364032"/>
    </source>
</evidence>
<name>A0AAV2ZEL4_9STRA</name>
<feature type="domain" description="Nrap protein" evidence="8">
    <location>
        <begin position="461"/>
        <end position="621"/>
    </location>
</feature>
<reference evidence="12" key="1">
    <citation type="submission" date="2022-11" db="EMBL/GenBank/DDBJ databases">
        <authorList>
            <person name="Morgan W.R."/>
            <person name="Tartar A."/>
        </authorList>
    </citation>
    <scope>NUCLEOTIDE SEQUENCE</scope>
    <source>
        <strain evidence="12">ARSEF 373</strain>
    </source>
</reference>
<comment type="subcellular location">
    <subcellularLocation>
        <location evidence="1 5">Nucleus</location>
        <location evidence="1 5">Nucleolus</location>
    </subcellularLocation>
</comment>
<evidence type="ECO:0000259" key="10">
    <source>
        <dbReference type="Pfam" id="PF17406"/>
    </source>
</evidence>
<dbReference type="AlphaFoldDB" id="A0AAV2ZEL4"/>
<feature type="domain" description="Nrap protein" evidence="7">
    <location>
        <begin position="314"/>
        <end position="457"/>
    </location>
</feature>